<reference evidence="3" key="1">
    <citation type="submission" date="2019-08" db="EMBL/GenBank/DDBJ databases">
        <title>Limnoglobus roseus gen. nov., sp. nov., a novel freshwater planctomycete with a giant genome from the family Gemmataceae.</title>
        <authorList>
            <person name="Kulichevskaya I.S."/>
            <person name="Naumoff D.G."/>
            <person name="Miroshnikov K."/>
            <person name="Ivanova A."/>
            <person name="Philippov D.A."/>
            <person name="Hakobyan A."/>
            <person name="Rijpstra I.C."/>
            <person name="Sinninghe Damste J.S."/>
            <person name="Liesack W."/>
            <person name="Dedysh S.N."/>
        </authorList>
    </citation>
    <scope>NUCLEOTIDE SEQUENCE [LARGE SCALE GENOMIC DNA]</scope>
    <source>
        <strain evidence="3">PX52</strain>
    </source>
</reference>
<protein>
    <recommendedName>
        <fullName evidence="4">IS630 family transposase</fullName>
    </recommendedName>
</protein>
<evidence type="ECO:0000313" key="2">
    <source>
        <dbReference type="EMBL" id="QEL19604.1"/>
    </source>
</evidence>
<evidence type="ECO:0000256" key="1">
    <source>
        <dbReference type="SAM" id="MobiDB-lite"/>
    </source>
</evidence>
<dbReference type="AlphaFoldDB" id="A0A5C1AQY2"/>
<dbReference type="Proteomes" id="UP000324974">
    <property type="component" value="Chromosome"/>
</dbReference>
<sequence>MGGLTALCGPALVPQQPGEPGEPLQPVRVNMAITEDRIRRGVFTRVPQLERAIHDYLAEHNTNPKPFVWTADADSILDRLKRVIQRTSDSGH</sequence>
<name>A0A5C1AQY2_9BACT</name>
<feature type="compositionally biased region" description="Low complexity" evidence="1">
    <location>
        <begin position="12"/>
        <end position="25"/>
    </location>
</feature>
<accession>A0A5C1AQY2</accession>
<organism evidence="2 3">
    <name type="scientific">Limnoglobus roseus</name>
    <dbReference type="NCBI Taxonomy" id="2598579"/>
    <lineage>
        <taxon>Bacteria</taxon>
        <taxon>Pseudomonadati</taxon>
        <taxon>Planctomycetota</taxon>
        <taxon>Planctomycetia</taxon>
        <taxon>Gemmatales</taxon>
        <taxon>Gemmataceae</taxon>
        <taxon>Limnoglobus</taxon>
    </lineage>
</organism>
<evidence type="ECO:0008006" key="4">
    <source>
        <dbReference type="Google" id="ProtNLM"/>
    </source>
</evidence>
<feature type="region of interest" description="Disordered" evidence="1">
    <location>
        <begin position="1"/>
        <end position="25"/>
    </location>
</feature>
<dbReference type="EMBL" id="CP042425">
    <property type="protein sequence ID" value="QEL19604.1"/>
    <property type="molecule type" value="Genomic_DNA"/>
</dbReference>
<dbReference type="KEGG" id="lrs:PX52LOC_06680"/>
<evidence type="ECO:0000313" key="3">
    <source>
        <dbReference type="Proteomes" id="UP000324974"/>
    </source>
</evidence>
<keyword evidence="3" id="KW-1185">Reference proteome</keyword>
<gene>
    <name evidence="2" type="ORF">PX52LOC_06680</name>
</gene>
<proteinExistence type="predicted"/>